<sequence>MSPAAPLRIAAVADLHMRDAVAGRFRPDFLRLNADVLLLGGDLTEGGGPHETDLLCAEIAGLAMPVVAVLGNHDHDRRLGYRIAAMLTALGVHVLDGDAITLELRGRQVGIAGVMGGSGGFPDYPGTPDEGSVEHRARMRRGPLDALRLRQALDSLECETRIAVMHFAPIIDTLAGEPPKIYPGLGCHDLGAAVDAGGAVLAIHGHAHGGTEFGRTAGGVPVRNVSYPVLGRTYAVYEV</sequence>
<gene>
    <name evidence="4" type="ORF">OG563_02270</name>
</gene>
<dbReference type="EMBL" id="CP109441">
    <property type="protein sequence ID" value="WUV47101.1"/>
    <property type="molecule type" value="Genomic_DNA"/>
</dbReference>
<evidence type="ECO:0000259" key="3">
    <source>
        <dbReference type="Pfam" id="PF00149"/>
    </source>
</evidence>
<dbReference type="InterPro" id="IPR051158">
    <property type="entry name" value="Metallophosphoesterase_sf"/>
</dbReference>
<dbReference type="PANTHER" id="PTHR31302">
    <property type="entry name" value="TRANSMEMBRANE PROTEIN WITH METALLOPHOSPHOESTERASE DOMAIN-RELATED"/>
    <property type="match status" value="1"/>
</dbReference>
<evidence type="ECO:0000313" key="4">
    <source>
        <dbReference type="EMBL" id="WUV47101.1"/>
    </source>
</evidence>
<evidence type="ECO:0000256" key="2">
    <source>
        <dbReference type="ARBA" id="ARBA00022801"/>
    </source>
</evidence>
<reference evidence="4" key="1">
    <citation type="submission" date="2022-10" db="EMBL/GenBank/DDBJ databases">
        <title>The complete genomes of actinobacterial strains from the NBC collection.</title>
        <authorList>
            <person name="Joergensen T.S."/>
            <person name="Alvarez Arevalo M."/>
            <person name="Sterndorff E.B."/>
            <person name="Faurdal D."/>
            <person name="Vuksanovic O."/>
            <person name="Mourched A.-S."/>
            <person name="Charusanti P."/>
            <person name="Shaw S."/>
            <person name="Blin K."/>
            <person name="Weber T."/>
        </authorList>
    </citation>
    <scope>NUCLEOTIDE SEQUENCE</scope>
    <source>
        <strain evidence="4">NBC_01482</strain>
    </source>
</reference>
<proteinExistence type="predicted"/>
<dbReference type="Gene3D" id="3.60.21.10">
    <property type="match status" value="1"/>
</dbReference>
<dbReference type="SUPFAM" id="SSF56300">
    <property type="entry name" value="Metallo-dependent phosphatases"/>
    <property type="match status" value="1"/>
</dbReference>
<dbReference type="InterPro" id="IPR029052">
    <property type="entry name" value="Metallo-depent_PP-like"/>
</dbReference>
<dbReference type="RefSeq" id="WP_329411154.1">
    <property type="nucleotide sequence ID" value="NZ_CP109441.1"/>
</dbReference>
<dbReference type="Proteomes" id="UP001432062">
    <property type="component" value="Chromosome"/>
</dbReference>
<feature type="domain" description="Calcineurin-like phosphoesterase" evidence="3">
    <location>
        <begin position="7"/>
        <end position="208"/>
    </location>
</feature>
<dbReference type="PANTHER" id="PTHR31302:SF31">
    <property type="entry name" value="PHOSPHODIESTERASE YAEI"/>
    <property type="match status" value="1"/>
</dbReference>
<keyword evidence="5" id="KW-1185">Reference proteome</keyword>
<dbReference type="Pfam" id="PF00149">
    <property type="entry name" value="Metallophos"/>
    <property type="match status" value="1"/>
</dbReference>
<evidence type="ECO:0000256" key="1">
    <source>
        <dbReference type="ARBA" id="ARBA00022723"/>
    </source>
</evidence>
<accession>A0ABZ1YVN2</accession>
<keyword evidence="1" id="KW-0479">Metal-binding</keyword>
<evidence type="ECO:0000313" key="5">
    <source>
        <dbReference type="Proteomes" id="UP001432062"/>
    </source>
</evidence>
<name>A0ABZ1YVN2_9NOCA</name>
<dbReference type="InterPro" id="IPR004843">
    <property type="entry name" value="Calcineurin-like_PHP"/>
</dbReference>
<organism evidence="4 5">
    <name type="scientific">Nocardia vinacea</name>
    <dbReference type="NCBI Taxonomy" id="96468"/>
    <lineage>
        <taxon>Bacteria</taxon>
        <taxon>Bacillati</taxon>
        <taxon>Actinomycetota</taxon>
        <taxon>Actinomycetes</taxon>
        <taxon>Mycobacteriales</taxon>
        <taxon>Nocardiaceae</taxon>
        <taxon>Nocardia</taxon>
    </lineage>
</organism>
<keyword evidence="2" id="KW-0378">Hydrolase</keyword>
<protein>
    <submittedName>
        <fullName evidence="4">Metallophosphoesterase</fullName>
    </submittedName>
</protein>